<evidence type="ECO:0008006" key="4">
    <source>
        <dbReference type="Google" id="ProtNLM"/>
    </source>
</evidence>
<feature type="transmembrane region" description="Helical" evidence="1">
    <location>
        <begin position="42"/>
        <end position="63"/>
    </location>
</feature>
<keyword evidence="3" id="KW-1185">Reference proteome</keyword>
<protein>
    <recommendedName>
        <fullName evidence="4">Integral membrane protein</fullName>
    </recommendedName>
</protein>
<evidence type="ECO:0000313" key="3">
    <source>
        <dbReference type="Proteomes" id="UP001500630"/>
    </source>
</evidence>
<gene>
    <name evidence="2" type="ORF">GCM10022419_127350</name>
</gene>
<name>A0ABP6ZYH8_9ACTN</name>
<comment type="caution">
    <text evidence="2">The sequence shown here is derived from an EMBL/GenBank/DDBJ whole genome shotgun (WGS) entry which is preliminary data.</text>
</comment>
<sequence>MPAFGSAWQAFCVAIVVTWSLNPAEQLAASRMPDRSDLVGGIWTGLVILVVNSIVLGAAAYNTHQRSPGGSRAHVIYAVLAAAGPLAAAFMLIAFREQVF</sequence>
<dbReference type="EMBL" id="BAABDQ010000061">
    <property type="protein sequence ID" value="GAA3620241.1"/>
    <property type="molecule type" value="Genomic_DNA"/>
</dbReference>
<keyword evidence="1" id="KW-0812">Transmembrane</keyword>
<feature type="transmembrane region" description="Helical" evidence="1">
    <location>
        <begin position="75"/>
        <end position="95"/>
    </location>
</feature>
<proteinExistence type="predicted"/>
<organism evidence="2 3">
    <name type="scientific">Nonomuraea rosea</name>
    <dbReference type="NCBI Taxonomy" id="638574"/>
    <lineage>
        <taxon>Bacteria</taxon>
        <taxon>Bacillati</taxon>
        <taxon>Actinomycetota</taxon>
        <taxon>Actinomycetes</taxon>
        <taxon>Streptosporangiales</taxon>
        <taxon>Streptosporangiaceae</taxon>
        <taxon>Nonomuraea</taxon>
    </lineage>
</organism>
<reference evidence="3" key="1">
    <citation type="journal article" date="2019" name="Int. J. Syst. Evol. Microbiol.">
        <title>The Global Catalogue of Microorganisms (GCM) 10K type strain sequencing project: providing services to taxonomists for standard genome sequencing and annotation.</title>
        <authorList>
            <consortium name="The Broad Institute Genomics Platform"/>
            <consortium name="The Broad Institute Genome Sequencing Center for Infectious Disease"/>
            <person name="Wu L."/>
            <person name="Ma J."/>
        </authorList>
    </citation>
    <scope>NUCLEOTIDE SEQUENCE [LARGE SCALE GENOMIC DNA]</scope>
    <source>
        <strain evidence="3">JCM 17326</strain>
    </source>
</reference>
<accession>A0ABP6ZYH8</accession>
<keyword evidence="1" id="KW-1133">Transmembrane helix</keyword>
<evidence type="ECO:0000313" key="2">
    <source>
        <dbReference type="EMBL" id="GAA3620241.1"/>
    </source>
</evidence>
<evidence type="ECO:0000256" key="1">
    <source>
        <dbReference type="SAM" id="Phobius"/>
    </source>
</evidence>
<keyword evidence="1" id="KW-0472">Membrane</keyword>
<dbReference type="Proteomes" id="UP001500630">
    <property type="component" value="Unassembled WGS sequence"/>
</dbReference>